<accession>D2ZP18</accession>
<evidence type="ECO:0000313" key="1">
    <source>
        <dbReference type="EMBL" id="EFC93015.1"/>
    </source>
</evidence>
<gene>
    <name evidence="1" type="ORF">METSMIF1_02575</name>
</gene>
<dbReference type="AlphaFoldDB" id="D2ZP18"/>
<evidence type="ECO:0000313" key="2">
    <source>
        <dbReference type="Proteomes" id="UP000004028"/>
    </source>
</evidence>
<protein>
    <submittedName>
        <fullName evidence="1">Uncharacterized protein</fullName>
    </submittedName>
</protein>
<reference evidence="1 2" key="1">
    <citation type="submission" date="2010-01" db="EMBL/GenBank/DDBJ databases">
        <authorList>
            <person name="Weinstock G."/>
            <person name="Sodergren E."/>
            <person name="Clifton S."/>
            <person name="Fulton L."/>
            <person name="Fulton B."/>
            <person name="Courtney L."/>
            <person name="Fronick C."/>
            <person name="Harrison M."/>
            <person name="Strong C."/>
            <person name="Farmer C."/>
            <person name="Delahaunty K."/>
            <person name="Markovic C."/>
            <person name="Hall O."/>
            <person name="Minx P."/>
            <person name="Tomlinson C."/>
            <person name="Mitreva M."/>
            <person name="Nelson J."/>
            <person name="Hou S."/>
            <person name="Wollam A."/>
            <person name="Pepin K.H."/>
            <person name="Johnson M."/>
            <person name="Bhonagiri V."/>
            <person name="Nash W.E."/>
            <person name="Warren W."/>
            <person name="Chinwalla A."/>
            <person name="Mardis E.R."/>
            <person name="Wilson R.K."/>
        </authorList>
    </citation>
    <scope>NUCLEOTIDE SEQUENCE [LARGE SCALE GENOMIC DNA]</scope>
    <source>
        <strain evidence="1 2">DSM 2374</strain>
    </source>
</reference>
<dbReference type="Proteomes" id="UP000004028">
    <property type="component" value="Unassembled WGS sequence"/>
</dbReference>
<organism evidence="1 2">
    <name type="scientific">Methanobrevibacter smithii DSM 2374</name>
    <dbReference type="NCBI Taxonomy" id="521002"/>
    <lineage>
        <taxon>Archaea</taxon>
        <taxon>Methanobacteriati</taxon>
        <taxon>Methanobacteriota</taxon>
        <taxon>Methanomada group</taxon>
        <taxon>Methanobacteria</taxon>
        <taxon>Methanobacteriales</taxon>
        <taxon>Methanobacteriaceae</taxon>
        <taxon>Methanobrevibacter</taxon>
    </lineage>
</organism>
<proteinExistence type="predicted"/>
<sequence length="39" mass="4668">MFDLSNTYFTLKEVKFLEKLAIILLFIITDYENNNQTHS</sequence>
<dbReference type="PATRIC" id="fig|521002.11.peg.564"/>
<name>D2ZP18_METSM</name>
<dbReference type="HOGENOM" id="CLU_3302800_0_0_2"/>
<comment type="caution">
    <text evidence="1">The sequence shown here is derived from an EMBL/GenBank/DDBJ whole genome shotgun (WGS) entry which is preliminary data.</text>
</comment>
<dbReference type="EMBL" id="ABYV02000006">
    <property type="protein sequence ID" value="EFC93015.1"/>
    <property type="molecule type" value="Genomic_DNA"/>
</dbReference>